<accession>B9SHN3</accession>
<evidence type="ECO:0000256" key="1">
    <source>
        <dbReference type="ARBA" id="ARBA00022729"/>
    </source>
</evidence>
<proteinExistence type="inferred from homology"/>
<dbReference type="Gene3D" id="1.20.140.40">
    <property type="entry name" value="Invertase/pectin methylesterase inhibitor family protein"/>
    <property type="match status" value="1"/>
</dbReference>
<dbReference type="SUPFAM" id="SSF101148">
    <property type="entry name" value="Plant invertase/pectin methylesterase inhibitor"/>
    <property type="match status" value="1"/>
</dbReference>
<dbReference type="OrthoDB" id="846034at2759"/>
<reference evidence="6" key="1">
    <citation type="journal article" date="2010" name="Nat. Biotechnol.">
        <title>Draft genome sequence of the oilseed species Ricinus communis.</title>
        <authorList>
            <person name="Chan A.P."/>
            <person name="Crabtree J."/>
            <person name="Zhao Q."/>
            <person name="Lorenzi H."/>
            <person name="Orvis J."/>
            <person name="Puiu D."/>
            <person name="Melake-Berhan A."/>
            <person name="Jones K.M."/>
            <person name="Redman J."/>
            <person name="Chen G."/>
            <person name="Cahoon E.B."/>
            <person name="Gedil M."/>
            <person name="Stanke M."/>
            <person name="Haas B.J."/>
            <person name="Wortman J.R."/>
            <person name="Fraser-Liggett C.M."/>
            <person name="Ravel J."/>
            <person name="Rabinowicz P.D."/>
        </authorList>
    </citation>
    <scope>NUCLEOTIDE SEQUENCE [LARGE SCALE GENOMIC DNA]</scope>
    <source>
        <strain evidence="6">cv. Hale</strain>
    </source>
</reference>
<name>B9SHN3_RICCO</name>
<keyword evidence="1" id="KW-0732">Signal</keyword>
<keyword evidence="6" id="KW-1185">Reference proteome</keyword>
<comment type="similarity">
    <text evidence="3">Belongs to the PMEI family.</text>
</comment>
<dbReference type="EMBL" id="EQ973965">
    <property type="protein sequence ID" value="EEF36860.1"/>
    <property type="molecule type" value="Genomic_DNA"/>
</dbReference>
<evidence type="ECO:0000256" key="3">
    <source>
        <dbReference type="ARBA" id="ARBA00038471"/>
    </source>
</evidence>
<dbReference type="InterPro" id="IPR035513">
    <property type="entry name" value="Invertase/methylesterase_inhib"/>
</dbReference>
<dbReference type="GO" id="GO:0004857">
    <property type="term" value="F:enzyme inhibitor activity"/>
    <property type="evidence" value="ECO:0007669"/>
    <property type="project" value="InterPro"/>
</dbReference>
<feature type="domain" description="Pectinesterase inhibitor" evidence="4">
    <location>
        <begin position="6"/>
        <end position="106"/>
    </location>
</feature>
<keyword evidence="2" id="KW-1015">Disulfide bond</keyword>
<gene>
    <name evidence="5" type="ORF">RCOM_0741410</name>
</gene>
<dbReference type="PANTHER" id="PTHR36710:SF13">
    <property type="entry name" value="PUTATIVE-RELATED"/>
    <property type="match status" value="1"/>
</dbReference>
<dbReference type="OMA" id="INARACK"/>
<dbReference type="InterPro" id="IPR052421">
    <property type="entry name" value="PCW_Enzyme_Inhibitor"/>
</dbReference>
<protein>
    <submittedName>
        <fullName evidence="5">C, putative</fullName>
    </submittedName>
</protein>
<evidence type="ECO:0000259" key="4">
    <source>
        <dbReference type="Pfam" id="PF04043"/>
    </source>
</evidence>
<dbReference type="NCBIfam" id="TIGR01614">
    <property type="entry name" value="PME_inhib"/>
    <property type="match status" value="1"/>
</dbReference>
<dbReference type="InParanoid" id="B9SHN3"/>
<dbReference type="AlphaFoldDB" id="B9SHN3"/>
<evidence type="ECO:0000256" key="2">
    <source>
        <dbReference type="ARBA" id="ARBA00023157"/>
    </source>
</evidence>
<dbReference type="PANTHER" id="PTHR36710">
    <property type="entry name" value="PECTINESTERASE INHIBITOR-LIKE"/>
    <property type="match status" value="1"/>
</dbReference>
<dbReference type="Proteomes" id="UP000008311">
    <property type="component" value="Unassembled WGS sequence"/>
</dbReference>
<organism evidence="5 6">
    <name type="scientific">Ricinus communis</name>
    <name type="common">Castor bean</name>
    <dbReference type="NCBI Taxonomy" id="3988"/>
    <lineage>
        <taxon>Eukaryota</taxon>
        <taxon>Viridiplantae</taxon>
        <taxon>Streptophyta</taxon>
        <taxon>Embryophyta</taxon>
        <taxon>Tracheophyta</taxon>
        <taxon>Spermatophyta</taxon>
        <taxon>Magnoliopsida</taxon>
        <taxon>eudicotyledons</taxon>
        <taxon>Gunneridae</taxon>
        <taxon>Pentapetalae</taxon>
        <taxon>rosids</taxon>
        <taxon>fabids</taxon>
        <taxon>Malpighiales</taxon>
        <taxon>Euphorbiaceae</taxon>
        <taxon>Acalyphoideae</taxon>
        <taxon>Acalypheae</taxon>
        <taxon>Ricinus</taxon>
    </lineage>
</organism>
<evidence type="ECO:0000313" key="5">
    <source>
        <dbReference type="EMBL" id="EEF36860.1"/>
    </source>
</evidence>
<dbReference type="Pfam" id="PF04043">
    <property type="entry name" value="PMEI"/>
    <property type="match status" value="1"/>
</dbReference>
<evidence type="ECO:0000313" key="6">
    <source>
        <dbReference type="Proteomes" id="UP000008311"/>
    </source>
</evidence>
<dbReference type="InterPro" id="IPR006501">
    <property type="entry name" value="Pectinesterase_inhib_dom"/>
</dbReference>
<sequence length="115" mass="12584">MVFTIEAKATHTLHRINELLEHSKGLSHKKREGLKACAERYNSILKADVPQALQGLKKGNYKFAEEGSFDAATEAMSCEDEFSSCKSASPISEMNSLVHDVSIVAASIVQIMLSN</sequence>